<dbReference type="Gene3D" id="1.10.10.2840">
    <property type="entry name" value="PucR C-terminal helix-turn-helix domain"/>
    <property type="match status" value="1"/>
</dbReference>
<feature type="domain" description="PucR-like N-terminal" evidence="3">
    <location>
        <begin position="59"/>
        <end position="169"/>
    </location>
</feature>
<organism evidence="4 5">
    <name type="scientific">Actinomadura yumaensis</name>
    <dbReference type="NCBI Taxonomy" id="111807"/>
    <lineage>
        <taxon>Bacteria</taxon>
        <taxon>Bacillati</taxon>
        <taxon>Actinomycetota</taxon>
        <taxon>Actinomycetes</taxon>
        <taxon>Streptosporangiales</taxon>
        <taxon>Thermomonosporaceae</taxon>
        <taxon>Actinomadura</taxon>
    </lineage>
</organism>
<dbReference type="InterPro" id="IPR042070">
    <property type="entry name" value="PucR_C-HTH_sf"/>
</dbReference>
<gene>
    <name evidence="4" type="ORF">ACFQKB_12385</name>
</gene>
<dbReference type="PANTHER" id="PTHR33744:SF1">
    <property type="entry name" value="DNA-BINDING TRANSCRIPTIONAL ACTIVATOR ADER"/>
    <property type="match status" value="1"/>
</dbReference>
<dbReference type="Pfam" id="PF13556">
    <property type="entry name" value="HTH_30"/>
    <property type="match status" value="1"/>
</dbReference>
<dbReference type="EMBL" id="JBHSXS010000005">
    <property type="protein sequence ID" value="MFC6880560.1"/>
    <property type="molecule type" value="Genomic_DNA"/>
</dbReference>
<sequence length="426" mass="45071">MMVLPRLDAGAFQAVPEGAARLLRPDGAPEGGRSGHGGDGGHGAPGGEGRLVAGVLDDFRALLRDSGDASWERIGTVYVGIGRRMAAEGRSLEEVNRLLLRADRVISRAIDAASSRPGLDGTSAAALADAQFVFLDAVSAALLRGHRSEADHGTGERTRRRRALLDLLLSDPPAPFGTLTAVARQAGWGMPRTVAAVALTPRDGRRDRPPLLADEVLLDPGGPQGRGLLPDPDGPGRARLLEPLLRDRIVALGPTVPIVQAAQSMAWAVSTVALARDGFVDDTGLVRSTDHVSALVISRSRALLEWAGAARLAAFDVLSPSQRDRIAETLLALLEHNFNATEAGAALHVHPQTVRYRLRTIEKLVGEDLYDPRARLEMQLILHAQLAGSRTDARPASEVRADSLPHLVVDDPALAAAGGQARRAVS</sequence>
<evidence type="ECO:0000259" key="3">
    <source>
        <dbReference type="Pfam" id="PF25906"/>
    </source>
</evidence>
<evidence type="ECO:0000313" key="5">
    <source>
        <dbReference type="Proteomes" id="UP001596380"/>
    </source>
</evidence>
<reference evidence="5" key="1">
    <citation type="journal article" date="2019" name="Int. J. Syst. Evol. Microbiol.">
        <title>The Global Catalogue of Microorganisms (GCM) 10K type strain sequencing project: providing services to taxonomists for standard genome sequencing and annotation.</title>
        <authorList>
            <consortium name="The Broad Institute Genomics Platform"/>
            <consortium name="The Broad Institute Genome Sequencing Center for Infectious Disease"/>
            <person name="Wu L."/>
            <person name="Ma J."/>
        </authorList>
    </citation>
    <scope>NUCLEOTIDE SEQUENCE [LARGE SCALE GENOMIC DNA]</scope>
    <source>
        <strain evidence="5">JCM 3369</strain>
    </source>
</reference>
<dbReference type="InterPro" id="IPR025736">
    <property type="entry name" value="PucR_C-HTH_dom"/>
</dbReference>
<accession>A0ABW2CHS7</accession>
<dbReference type="InterPro" id="IPR058663">
    <property type="entry name" value="PucR-like_N"/>
</dbReference>
<dbReference type="Pfam" id="PF25906">
    <property type="entry name" value="PucR-like_N"/>
    <property type="match status" value="1"/>
</dbReference>
<dbReference type="InterPro" id="IPR051448">
    <property type="entry name" value="CdaR-like_regulators"/>
</dbReference>
<dbReference type="Proteomes" id="UP001596380">
    <property type="component" value="Unassembled WGS sequence"/>
</dbReference>
<name>A0ABW2CHS7_9ACTN</name>
<feature type="compositionally biased region" description="Gly residues" evidence="1">
    <location>
        <begin position="29"/>
        <end position="47"/>
    </location>
</feature>
<protein>
    <submittedName>
        <fullName evidence="4">Helix-turn-helix domain-containing protein</fullName>
    </submittedName>
</protein>
<evidence type="ECO:0000313" key="4">
    <source>
        <dbReference type="EMBL" id="MFC6880560.1"/>
    </source>
</evidence>
<dbReference type="PANTHER" id="PTHR33744">
    <property type="entry name" value="CARBOHYDRATE DIACID REGULATOR"/>
    <property type="match status" value="1"/>
</dbReference>
<proteinExistence type="predicted"/>
<evidence type="ECO:0000259" key="2">
    <source>
        <dbReference type="Pfam" id="PF13556"/>
    </source>
</evidence>
<feature type="domain" description="PucR C-terminal helix-turn-helix" evidence="2">
    <location>
        <begin position="327"/>
        <end position="384"/>
    </location>
</feature>
<evidence type="ECO:0000256" key="1">
    <source>
        <dbReference type="SAM" id="MobiDB-lite"/>
    </source>
</evidence>
<keyword evidence="5" id="KW-1185">Reference proteome</keyword>
<feature type="region of interest" description="Disordered" evidence="1">
    <location>
        <begin position="22"/>
        <end position="47"/>
    </location>
</feature>
<dbReference type="RefSeq" id="WP_160820848.1">
    <property type="nucleotide sequence ID" value="NZ_JBHSXS010000005.1"/>
</dbReference>
<comment type="caution">
    <text evidence="4">The sequence shown here is derived from an EMBL/GenBank/DDBJ whole genome shotgun (WGS) entry which is preliminary data.</text>
</comment>